<evidence type="ECO:0000256" key="3">
    <source>
        <dbReference type="ARBA" id="ARBA00023163"/>
    </source>
</evidence>
<dbReference type="OrthoDB" id="9802426at2"/>
<sequence length="223" mass="25807">MTTIGLIQLSGEFKSQQQNYFKESDVQFKFCKVSDNHNRFSDFDGIVIVDNEQTNMIHVCQWILTIRKNSNCFICVQSNSLTSENRLFLLQLGASIIVDIEHQTEEEIYWTIHNFFNVEKDNHQVGGINLNQANRNIEFSDGKVVELTNLEFQLMGLFVEFNNRTLDYDKISKRIWGNIDAVEKNRIVNLVFHLRDKLESAGSCPGKIRNIHGKGYMFSMMPG</sequence>
<dbReference type="Gene3D" id="1.10.10.10">
    <property type="entry name" value="Winged helix-like DNA-binding domain superfamily/Winged helix DNA-binding domain"/>
    <property type="match status" value="1"/>
</dbReference>
<evidence type="ECO:0000256" key="2">
    <source>
        <dbReference type="ARBA" id="ARBA00023125"/>
    </source>
</evidence>
<dbReference type="InterPro" id="IPR001867">
    <property type="entry name" value="OmpR/PhoB-type_DNA-bd"/>
</dbReference>
<evidence type="ECO:0000256" key="1">
    <source>
        <dbReference type="ARBA" id="ARBA00023015"/>
    </source>
</evidence>
<dbReference type="GO" id="GO:0003677">
    <property type="term" value="F:DNA binding"/>
    <property type="evidence" value="ECO:0007669"/>
    <property type="project" value="UniProtKB-UniRule"/>
</dbReference>
<gene>
    <name evidence="6" type="ORF">BCR21_04670</name>
</gene>
<dbReference type="InterPro" id="IPR036388">
    <property type="entry name" value="WH-like_DNA-bd_sf"/>
</dbReference>
<reference evidence="7" key="1">
    <citation type="submission" date="2016-09" db="EMBL/GenBank/DDBJ databases">
        <authorList>
            <person name="Gulvik C.A."/>
        </authorList>
    </citation>
    <scope>NUCLEOTIDE SEQUENCE [LARGE SCALE GENOMIC DNA]</scope>
    <source>
        <strain evidence="7">DSM 23328</strain>
    </source>
</reference>
<feature type="DNA-binding region" description="OmpR/PhoB-type" evidence="4">
    <location>
        <begin position="120"/>
        <end position="220"/>
    </location>
</feature>
<dbReference type="AlphaFoldDB" id="A0A1E5GNL0"/>
<evidence type="ECO:0000313" key="6">
    <source>
        <dbReference type="EMBL" id="OEG14289.1"/>
    </source>
</evidence>
<dbReference type="Pfam" id="PF00486">
    <property type="entry name" value="Trans_reg_C"/>
    <property type="match status" value="1"/>
</dbReference>
<dbReference type="PROSITE" id="PS51755">
    <property type="entry name" value="OMPR_PHOB"/>
    <property type="match status" value="1"/>
</dbReference>
<evidence type="ECO:0000256" key="4">
    <source>
        <dbReference type="PROSITE-ProRule" id="PRU01091"/>
    </source>
</evidence>
<dbReference type="RefSeq" id="WP_069645329.1">
    <property type="nucleotide sequence ID" value="NZ_MIJZ01000001.1"/>
</dbReference>
<dbReference type="GO" id="GO:0000160">
    <property type="term" value="P:phosphorelay signal transduction system"/>
    <property type="evidence" value="ECO:0007669"/>
    <property type="project" value="InterPro"/>
</dbReference>
<keyword evidence="7" id="KW-1185">Reference proteome</keyword>
<evidence type="ECO:0000313" key="7">
    <source>
        <dbReference type="Proteomes" id="UP000094068"/>
    </source>
</evidence>
<dbReference type="InterPro" id="IPR016032">
    <property type="entry name" value="Sig_transdc_resp-reg_C-effctor"/>
</dbReference>
<dbReference type="STRING" id="903984.BCR21_04670"/>
<keyword evidence="3" id="KW-0804">Transcription</keyword>
<dbReference type="SMART" id="SM00862">
    <property type="entry name" value="Trans_reg_C"/>
    <property type="match status" value="1"/>
</dbReference>
<keyword evidence="1" id="KW-0805">Transcription regulation</keyword>
<evidence type="ECO:0000259" key="5">
    <source>
        <dbReference type="PROSITE" id="PS51755"/>
    </source>
</evidence>
<dbReference type="SUPFAM" id="SSF46894">
    <property type="entry name" value="C-terminal effector domain of the bipartite response regulators"/>
    <property type="match status" value="1"/>
</dbReference>
<comment type="caution">
    <text evidence="6">The sequence shown here is derived from an EMBL/GenBank/DDBJ whole genome shotgun (WGS) entry which is preliminary data.</text>
</comment>
<accession>A0A1E5GNL0</accession>
<name>A0A1E5GNL0_9ENTE</name>
<protein>
    <recommendedName>
        <fullName evidence="5">OmpR/PhoB-type domain-containing protein</fullName>
    </recommendedName>
</protein>
<proteinExistence type="predicted"/>
<dbReference type="GO" id="GO:0006355">
    <property type="term" value="P:regulation of DNA-templated transcription"/>
    <property type="evidence" value="ECO:0007669"/>
    <property type="project" value="InterPro"/>
</dbReference>
<feature type="domain" description="OmpR/PhoB-type" evidence="5">
    <location>
        <begin position="120"/>
        <end position="220"/>
    </location>
</feature>
<dbReference type="EMBL" id="MIJZ01000001">
    <property type="protein sequence ID" value="OEG14289.1"/>
    <property type="molecule type" value="Genomic_DNA"/>
</dbReference>
<dbReference type="CDD" id="cd00383">
    <property type="entry name" value="trans_reg_C"/>
    <property type="match status" value="1"/>
</dbReference>
<organism evidence="6 7">
    <name type="scientific">Enterococcus ureasiticus</name>
    <dbReference type="NCBI Taxonomy" id="903984"/>
    <lineage>
        <taxon>Bacteria</taxon>
        <taxon>Bacillati</taxon>
        <taxon>Bacillota</taxon>
        <taxon>Bacilli</taxon>
        <taxon>Lactobacillales</taxon>
        <taxon>Enterococcaceae</taxon>
        <taxon>Enterococcus</taxon>
    </lineage>
</organism>
<keyword evidence="2 4" id="KW-0238">DNA-binding</keyword>
<dbReference type="Proteomes" id="UP000094068">
    <property type="component" value="Unassembled WGS sequence"/>
</dbReference>